<reference evidence="3" key="2">
    <citation type="journal article" date="2016" name="Sci. Rep.">
        <title>Dictyocaulus viviparus genome, variome and transcriptome elucidate lungworm biology and support future intervention.</title>
        <authorList>
            <person name="McNulty S.N."/>
            <person name="Strube C."/>
            <person name="Rosa B.A."/>
            <person name="Martin J.C."/>
            <person name="Tyagi R."/>
            <person name="Choi Y.J."/>
            <person name="Wang Q."/>
            <person name="Hallsworth Pepin K."/>
            <person name="Zhang X."/>
            <person name="Ozersky P."/>
            <person name="Wilson R.K."/>
            <person name="Sternberg P.W."/>
            <person name="Gasser R.B."/>
            <person name="Mitreva M."/>
        </authorList>
    </citation>
    <scope>NUCLEOTIDE SEQUENCE [LARGE SCALE GENOMIC DNA]</scope>
    <source>
        <strain evidence="3">HannoverDv2000</strain>
    </source>
</reference>
<dbReference type="Pfam" id="PF01764">
    <property type="entry name" value="Lipase_3"/>
    <property type="match status" value="1"/>
</dbReference>
<dbReference type="OrthoDB" id="438440at2759"/>
<sequence>MVMRTLPFLGKKTNYDETLARQLLNMAAGAYGDQQEACLNVTFPSHDSHVLLLTTKEQCDHLGNTCEGYIAASEAKKRLTVVYRGTKTKGQLLLEGVQSVQPGIDFFGMGIVNRYFINAHLKLWSSVEKLLMDPIYKDYQIVFTGHSLGGALAALAAARTAKQNYRSGDQLIIYTFGEPRVGDVNFATSFDSMIPNRYPDSMEPGSYYMECVGEPKGEDFTCSDKIKFYYDQSNSYIWDHRHYFTVRVPEYGKTGCDLEKPEGKASVLEQVMCFLSPSPECEEHKATPTKRTAVVPPEVFSEPPSVVNKSTSSKKTLPFFVSTIISFFKGR</sequence>
<feature type="domain" description="Fungal lipase-type" evidence="1">
    <location>
        <begin position="81"/>
        <end position="196"/>
    </location>
</feature>
<reference evidence="2 3" key="1">
    <citation type="submission" date="2013-11" db="EMBL/GenBank/DDBJ databases">
        <title>Draft genome of the bovine lungworm Dictyocaulus viviparus.</title>
        <authorList>
            <person name="Mitreva M."/>
        </authorList>
    </citation>
    <scope>NUCLEOTIDE SEQUENCE [LARGE SCALE GENOMIC DNA]</scope>
    <source>
        <strain evidence="2 3">HannoverDv2000</strain>
    </source>
</reference>
<organism evidence="2 3">
    <name type="scientific">Dictyocaulus viviparus</name>
    <name type="common">Bovine lungworm</name>
    <dbReference type="NCBI Taxonomy" id="29172"/>
    <lineage>
        <taxon>Eukaryota</taxon>
        <taxon>Metazoa</taxon>
        <taxon>Ecdysozoa</taxon>
        <taxon>Nematoda</taxon>
        <taxon>Chromadorea</taxon>
        <taxon>Rhabditida</taxon>
        <taxon>Rhabditina</taxon>
        <taxon>Rhabditomorpha</taxon>
        <taxon>Strongyloidea</taxon>
        <taxon>Metastrongylidae</taxon>
        <taxon>Dictyocaulus</taxon>
    </lineage>
</organism>
<evidence type="ECO:0000313" key="3">
    <source>
        <dbReference type="Proteomes" id="UP000053766"/>
    </source>
</evidence>
<keyword evidence="3" id="KW-1185">Reference proteome</keyword>
<dbReference type="Gene3D" id="3.40.50.1820">
    <property type="entry name" value="alpha/beta hydrolase"/>
    <property type="match status" value="1"/>
</dbReference>
<dbReference type="SUPFAM" id="SSF53474">
    <property type="entry name" value="alpha/beta-Hydrolases"/>
    <property type="match status" value="1"/>
</dbReference>
<dbReference type="PANTHER" id="PTHR45908:SF5">
    <property type="entry name" value="FUNGAL LIPASE-LIKE DOMAIN-CONTAINING PROTEIN"/>
    <property type="match status" value="1"/>
</dbReference>
<dbReference type="STRING" id="29172.A0A0D8Y9R4"/>
<dbReference type="InterPro" id="IPR002921">
    <property type="entry name" value="Fungal_lipase-type"/>
</dbReference>
<dbReference type="AlphaFoldDB" id="A0A0D8Y9R4"/>
<evidence type="ECO:0000259" key="1">
    <source>
        <dbReference type="Pfam" id="PF01764"/>
    </source>
</evidence>
<dbReference type="PANTHER" id="PTHR45908">
    <property type="entry name" value="PROTEIN CBG11750-RELATED"/>
    <property type="match status" value="1"/>
</dbReference>
<gene>
    <name evidence="2" type="ORF">DICVIV_00021</name>
</gene>
<dbReference type="Proteomes" id="UP000053766">
    <property type="component" value="Unassembled WGS sequence"/>
</dbReference>
<dbReference type="EMBL" id="KN716150">
    <property type="protein sequence ID" value="KJH53593.1"/>
    <property type="molecule type" value="Genomic_DNA"/>
</dbReference>
<dbReference type="GO" id="GO:0006629">
    <property type="term" value="P:lipid metabolic process"/>
    <property type="evidence" value="ECO:0007669"/>
    <property type="project" value="InterPro"/>
</dbReference>
<dbReference type="InterPro" id="IPR029058">
    <property type="entry name" value="AB_hydrolase_fold"/>
</dbReference>
<name>A0A0D8Y9R4_DICVI</name>
<evidence type="ECO:0000313" key="2">
    <source>
        <dbReference type="EMBL" id="KJH53593.1"/>
    </source>
</evidence>
<protein>
    <submittedName>
        <fullName evidence="2">Triacylglycerol lipase</fullName>
    </submittedName>
</protein>
<accession>A0A0D8Y9R4</accession>
<proteinExistence type="predicted"/>